<dbReference type="RefSeq" id="WP_162445706.1">
    <property type="nucleotide sequence ID" value="NZ_CP048222.1"/>
</dbReference>
<keyword evidence="3" id="KW-1185">Reference proteome</keyword>
<feature type="region of interest" description="Disordered" evidence="1">
    <location>
        <begin position="21"/>
        <end position="40"/>
    </location>
</feature>
<evidence type="ECO:0000256" key="1">
    <source>
        <dbReference type="SAM" id="MobiDB-lite"/>
    </source>
</evidence>
<protein>
    <recommendedName>
        <fullName evidence="4">Lipoprotein</fullName>
    </recommendedName>
</protein>
<dbReference type="PROSITE" id="PS51257">
    <property type="entry name" value="PROKAR_LIPOPROTEIN"/>
    <property type="match status" value="1"/>
</dbReference>
<organism evidence="2 3">
    <name type="scientific">Rhodocytophaga rosea</name>
    <dbReference type="NCBI Taxonomy" id="2704465"/>
    <lineage>
        <taxon>Bacteria</taxon>
        <taxon>Pseudomonadati</taxon>
        <taxon>Bacteroidota</taxon>
        <taxon>Cytophagia</taxon>
        <taxon>Cytophagales</taxon>
        <taxon>Rhodocytophagaceae</taxon>
        <taxon>Rhodocytophaga</taxon>
    </lineage>
</organism>
<gene>
    <name evidence="2" type="ORF">GXP67_25280</name>
</gene>
<dbReference type="Proteomes" id="UP000480178">
    <property type="component" value="Chromosome"/>
</dbReference>
<evidence type="ECO:0008006" key="4">
    <source>
        <dbReference type="Google" id="ProtNLM"/>
    </source>
</evidence>
<dbReference type="KEGG" id="rhoz:GXP67_25280"/>
<name>A0A6C0GQ68_9BACT</name>
<dbReference type="AlphaFoldDB" id="A0A6C0GQ68"/>
<sequence>MKPITYSYFLFVLTSIILSSCGDSGKQTSETTASTDTTEAVAKPDAPTLADGSFCYRTVLGKDSVLMHLKVAGNIITGGLNYDFAEKDRNTGTISGEMRGDTLLATYTFMSEGQESQREVAFLKKGEEWVEGYGESKEDKGKMIFVNTSALDFTSAKPLTKTDCQEDSHGCVGMVGYTWSTLQNECILPYKTATRLNAGGEAGSKESPAFVHFSTDKAQAELFLPGKAPLLMERKGKEGNQSWENGTLKLIPYKGYVLKEGDKILYAGS</sequence>
<dbReference type="EMBL" id="CP048222">
    <property type="protein sequence ID" value="QHT69722.1"/>
    <property type="molecule type" value="Genomic_DNA"/>
</dbReference>
<proteinExistence type="predicted"/>
<reference evidence="2 3" key="1">
    <citation type="submission" date="2020-01" db="EMBL/GenBank/DDBJ databases">
        <authorList>
            <person name="Kim M.K."/>
        </authorList>
    </citation>
    <scope>NUCLEOTIDE SEQUENCE [LARGE SCALE GENOMIC DNA]</scope>
    <source>
        <strain evidence="2 3">172606-1</strain>
    </source>
</reference>
<evidence type="ECO:0000313" key="2">
    <source>
        <dbReference type="EMBL" id="QHT69722.1"/>
    </source>
</evidence>
<evidence type="ECO:0000313" key="3">
    <source>
        <dbReference type="Proteomes" id="UP000480178"/>
    </source>
</evidence>
<feature type="compositionally biased region" description="Low complexity" evidence="1">
    <location>
        <begin position="28"/>
        <end position="40"/>
    </location>
</feature>
<accession>A0A6C0GQ68</accession>